<evidence type="ECO:0000313" key="2">
    <source>
        <dbReference type="Proteomes" id="UP000759537"/>
    </source>
</evidence>
<reference evidence="1" key="2">
    <citation type="journal article" date="2020" name="Nat. Commun.">
        <title>Large-scale genome sequencing of mycorrhizal fungi provides insights into the early evolution of symbiotic traits.</title>
        <authorList>
            <person name="Miyauchi S."/>
            <person name="Kiss E."/>
            <person name="Kuo A."/>
            <person name="Drula E."/>
            <person name="Kohler A."/>
            <person name="Sanchez-Garcia M."/>
            <person name="Morin E."/>
            <person name="Andreopoulos B."/>
            <person name="Barry K.W."/>
            <person name="Bonito G."/>
            <person name="Buee M."/>
            <person name="Carver A."/>
            <person name="Chen C."/>
            <person name="Cichocki N."/>
            <person name="Clum A."/>
            <person name="Culley D."/>
            <person name="Crous P.W."/>
            <person name="Fauchery L."/>
            <person name="Girlanda M."/>
            <person name="Hayes R.D."/>
            <person name="Keri Z."/>
            <person name="LaButti K."/>
            <person name="Lipzen A."/>
            <person name="Lombard V."/>
            <person name="Magnuson J."/>
            <person name="Maillard F."/>
            <person name="Murat C."/>
            <person name="Nolan M."/>
            <person name="Ohm R.A."/>
            <person name="Pangilinan J."/>
            <person name="Pereira M.F."/>
            <person name="Perotto S."/>
            <person name="Peter M."/>
            <person name="Pfister S."/>
            <person name="Riley R."/>
            <person name="Sitrit Y."/>
            <person name="Stielow J.B."/>
            <person name="Szollosi G."/>
            <person name="Zifcakova L."/>
            <person name="Stursova M."/>
            <person name="Spatafora J.W."/>
            <person name="Tedersoo L."/>
            <person name="Vaario L.M."/>
            <person name="Yamada A."/>
            <person name="Yan M."/>
            <person name="Wang P."/>
            <person name="Xu J."/>
            <person name="Bruns T."/>
            <person name="Baldrian P."/>
            <person name="Vilgalys R."/>
            <person name="Dunand C."/>
            <person name="Henrissat B."/>
            <person name="Grigoriev I.V."/>
            <person name="Hibbett D."/>
            <person name="Nagy L.G."/>
            <person name="Martin F.M."/>
        </authorList>
    </citation>
    <scope>NUCLEOTIDE SEQUENCE</scope>
    <source>
        <strain evidence="1">Prilba</strain>
    </source>
</reference>
<sequence length="211" mass="23555">MPRHLDTPIYCSVLNFSQDAKRDILFVETFISSLPIVSAEVHPTVIMPEESLQKKSDNPINPPHDARCPHGENIGSQQALSKAFTLVLPSPSEHPFVVPQRRHPSDMSAFSPESTRDIRVRICMLHLSNLPKHGMRWDSVGTVESYLHGLAVKLIKPRLEPFVSRHLYLSFSCFTSVSSSKCHALPPAQMTARCLVRPHLVPLLPPCPSSL</sequence>
<name>A0A9P5TDV6_9AGAM</name>
<accession>A0A9P5TDV6</accession>
<comment type="caution">
    <text evidence="1">The sequence shown here is derived from an EMBL/GenBank/DDBJ whole genome shotgun (WGS) entry which is preliminary data.</text>
</comment>
<dbReference type="Proteomes" id="UP000759537">
    <property type="component" value="Unassembled WGS sequence"/>
</dbReference>
<protein>
    <submittedName>
        <fullName evidence="1">Uncharacterized protein</fullName>
    </submittedName>
</protein>
<dbReference type="AlphaFoldDB" id="A0A9P5TDV6"/>
<organism evidence="1 2">
    <name type="scientific">Russula ochroleuca</name>
    <dbReference type="NCBI Taxonomy" id="152965"/>
    <lineage>
        <taxon>Eukaryota</taxon>
        <taxon>Fungi</taxon>
        <taxon>Dikarya</taxon>
        <taxon>Basidiomycota</taxon>
        <taxon>Agaricomycotina</taxon>
        <taxon>Agaricomycetes</taxon>
        <taxon>Russulales</taxon>
        <taxon>Russulaceae</taxon>
        <taxon>Russula</taxon>
    </lineage>
</organism>
<proteinExistence type="predicted"/>
<dbReference type="EMBL" id="WHVB01000001">
    <property type="protein sequence ID" value="KAF8487129.1"/>
    <property type="molecule type" value="Genomic_DNA"/>
</dbReference>
<reference evidence="1" key="1">
    <citation type="submission" date="2019-10" db="EMBL/GenBank/DDBJ databases">
        <authorList>
            <consortium name="DOE Joint Genome Institute"/>
            <person name="Kuo A."/>
            <person name="Miyauchi S."/>
            <person name="Kiss E."/>
            <person name="Drula E."/>
            <person name="Kohler A."/>
            <person name="Sanchez-Garcia M."/>
            <person name="Andreopoulos B."/>
            <person name="Barry K.W."/>
            <person name="Bonito G."/>
            <person name="Buee M."/>
            <person name="Carver A."/>
            <person name="Chen C."/>
            <person name="Cichocki N."/>
            <person name="Clum A."/>
            <person name="Culley D."/>
            <person name="Crous P.W."/>
            <person name="Fauchery L."/>
            <person name="Girlanda M."/>
            <person name="Hayes R."/>
            <person name="Keri Z."/>
            <person name="LaButti K."/>
            <person name="Lipzen A."/>
            <person name="Lombard V."/>
            <person name="Magnuson J."/>
            <person name="Maillard F."/>
            <person name="Morin E."/>
            <person name="Murat C."/>
            <person name="Nolan M."/>
            <person name="Ohm R."/>
            <person name="Pangilinan J."/>
            <person name="Pereira M."/>
            <person name="Perotto S."/>
            <person name="Peter M."/>
            <person name="Riley R."/>
            <person name="Sitrit Y."/>
            <person name="Stielow B."/>
            <person name="Szollosi G."/>
            <person name="Zifcakova L."/>
            <person name="Stursova M."/>
            <person name="Spatafora J.W."/>
            <person name="Tedersoo L."/>
            <person name="Vaario L.-M."/>
            <person name="Yamada A."/>
            <person name="Yan M."/>
            <person name="Wang P."/>
            <person name="Xu J."/>
            <person name="Bruns T."/>
            <person name="Baldrian P."/>
            <person name="Vilgalys R."/>
            <person name="Henrissat B."/>
            <person name="Grigoriev I.V."/>
            <person name="Hibbett D."/>
            <person name="Nagy L.G."/>
            <person name="Martin F.M."/>
        </authorList>
    </citation>
    <scope>NUCLEOTIDE SEQUENCE</scope>
    <source>
        <strain evidence="1">Prilba</strain>
    </source>
</reference>
<keyword evidence="2" id="KW-1185">Reference proteome</keyword>
<gene>
    <name evidence="1" type="ORF">DFH94DRAFT_703253</name>
</gene>
<evidence type="ECO:0000313" key="1">
    <source>
        <dbReference type="EMBL" id="KAF8487129.1"/>
    </source>
</evidence>